<keyword evidence="4" id="KW-0804">Transcription</keyword>
<dbReference type="Gramene" id="Manes.11G056200.3.v8.1">
    <property type="protein sequence ID" value="Manes.11G056200.3.v8.1.CDS"/>
    <property type="gene ID" value="Manes.11G056200.v8.1"/>
</dbReference>
<accession>A0A251K8M7</accession>
<evidence type="ECO:0000256" key="6">
    <source>
        <dbReference type="SAM" id="MobiDB-lite"/>
    </source>
</evidence>
<dbReference type="Gene3D" id="3.30.890.10">
    <property type="entry name" value="Methyl-cpg-binding Protein 2, Chain A"/>
    <property type="match status" value="1"/>
</dbReference>
<keyword evidence="3" id="KW-0238">DNA-binding</keyword>
<feature type="region of interest" description="Disordered" evidence="6">
    <location>
        <begin position="300"/>
        <end position="328"/>
    </location>
</feature>
<dbReference type="InterPro" id="IPR001739">
    <property type="entry name" value="Methyl_CpG_DNA-bd"/>
</dbReference>
<dbReference type="AlphaFoldDB" id="A0A251K8M7"/>
<keyword evidence="9" id="KW-1185">Reference proteome</keyword>
<evidence type="ECO:0000256" key="2">
    <source>
        <dbReference type="ARBA" id="ARBA00023015"/>
    </source>
</evidence>
<dbReference type="InterPro" id="IPR016177">
    <property type="entry name" value="DNA-bd_dom_sf"/>
</dbReference>
<dbReference type="PROSITE" id="PS50982">
    <property type="entry name" value="MBD"/>
    <property type="match status" value="1"/>
</dbReference>
<dbReference type="Proteomes" id="UP000091857">
    <property type="component" value="Chromosome 11"/>
</dbReference>
<evidence type="ECO:0000313" key="9">
    <source>
        <dbReference type="Proteomes" id="UP000091857"/>
    </source>
</evidence>
<dbReference type="EMBL" id="CM004397">
    <property type="protein sequence ID" value="OAY36874.1"/>
    <property type="molecule type" value="Genomic_DNA"/>
</dbReference>
<feature type="compositionally biased region" description="Basic residues" evidence="6">
    <location>
        <begin position="77"/>
        <end position="86"/>
    </location>
</feature>
<evidence type="ECO:0000256" key="3">
    <source>
        <dbReference type="ARBA" id="ARBA00023125"/>
    </source>
</evidence>
<dbReference type="PANTHER" id="PTHR33729">
    <property type="entry name" value="METHYL-CPG BINDING DOMAIN CONTAINING PROTEIN, EXPRESSED"/>
    <property type="match status" value="1"/>
</dbReference>
<sequence length="328" mass="35477">MEAKEEVISVELPAPPAWKKMYLPKRAGTPRKCEIMFIAPTGDEITNRKQLEHYLKSHPGNPPISEFDWGTGETPRRSARISKKAKATPSPEKEPPKKRSRKLSGSKKDSKETEPASEKGECEKEIQMQDAVGSENENAEAGKENGITNDNQIQEGYKEEAPEAKNADTKMEDATLEINKDVNTHKDAGQENGTKDDNEGSEETQQAMEVQKQGNAEATLENKPAEEAGSDEGSTGKFSQIEAEKETVPDAATVEANGGAEKENVNRTVPASEGEMKGKPDIQENDAECNISVDGKANTTAGRIAENGKVSQTGQTDAPQNPAPLVSC</sequence>
<name>A0A251K8M7_MANES</name>
<keyword evidence="2" id="KW-0805">Transcription regulation</keyword>
<reference evidence="8 9" key="1">
    <citation type="submission" date="2016-02" db="EMBL/GenBank/DDBJ databases">
        <title>WGS assembly of Manihot esculenta.</title>
        <authorList>
            <person name="Bredeson J.V."/>
            <person name="Prochnik S.E."/>
            <person name="Lyons J.B."/>
            <person name="Schmutz J."/>
            <person name="Grimwood J."/>
            <person name="Vrebalov J."/>
            <person name="Bart R.S."/>
            <person name="Amuge T."/>
            <person name="Ferguson M.E."/>
            <person name="Green R."/>
            <person name="Putnam N."/>
            <person name="Stites J."/>
            <person name="Rounsley S."/>
            <person name="Rokhsar D.S."/>
        </authorList>
    </citation>
    <scope>NUCLEOTIDE SEQUENCE [LARGE SCALE GENOMIC DNA]</scope>
    <source>
        <strain evidence="9">cv. AM560-2</strain>
        <tissue evidence="8">Leaf</tissue>
    </source>
</reference>
<dbReference type="SUPFAM" id="SSF54171">
    <property type="entry name" value="DNA-binding domain"/>
    <property type="match status" value="1"/>
</dbReference>
<dbReference type="Pfam" id="PF01429">
    <property type="entry name" value="MBD"/>
    <property type="match status" value="1"/>
</dbReference>
<keyword evidence="5" id="KW-0539">Nucleus</keyword>
<dbReference type="GO" id="GO:0005634">
    <property type="term" value="C:nucleus"/>
    <property type="evidence" value="ECO:0007669"/>
    <property type="project" value="UniProtKB-SubCell"/>
</dbReference>
<feature type="domain" description="MBD" evidence="7">
    <location>
        <begin position="4"/>
        <end position="74"/>
    </location>
</feature>
<dbReference type="Gramene" id="Manes.11G056200.4.v8.1">
    <property type="protein sequence ID" value="Manes.11G056200.4.v8.1.CDS"/>
    <property type="gene ID" value="Manes.11G056200.v8.1"/>
</dbReference>
<evidence type="ECO:0000256" key="4">
    <source>
        <dbReference type="ARBA" id="ARBA00023163"/>
    </source>
</evidence>
<evidence type="ECO:0000256" key="1">
    <source>
        <dbReference type="ARBA" id="ARBA00004123"/>
    </source>
</evidence>
<dbReference type="InterPro" id="IPR039622">
    <property type="entry name" value="MBD10/11"/>
</dbReference>
<feature type="compositionally biased region" description="Basic and acidic residues" evidence="6">
    <location>
        <begin position="106"/>
        <end position="127"/>
    </location>
</feature>
<gene>
    <name evidence="8" type="ORF">MANES_11G056200</name>
</gene>
<organism evidence="8 9">
    <name type="scientific">Manihot esculenta</name>
    <name type="common">Cassava</name>
    <name type="synonym">Jatropha manihot</name>
    <dbReference type="NCBI Taxonomy" id="3983"/>
    <lineage>
        <taxon>Eukaryota</taxon>
        <taxon>Viridiplantae</taxon>
        <taxon>Streptophyta</taxon>
        <taxon>Embryophyta</taxon>
        <taxon>Tracheophyta</taxon>
        <taxon>Spermatophyta</taxon>
        <taxon>Magnoliopsida</taxon>
        <taxon>eudicotyledons</taxon>
        <taxon>Gunneridae</taxon>
        <taxon>Pentapetalae</taxon>
        <taxon>rosids</taxon>
        <taxon>fabids</taxon>
        <taxon>Malpighiales</taxon>
        <taxon>Euphorbiaceae</taxon>
        <taxon>Crotonoideae</taxon>
        <taxon>Manihoteae</taxon>
        <taxon>Manihot</taxon>
    </lineage>
</organism>
<proteinExistence type="predicted"/>
<evidence type="ECO:0000313" key="8">
    <source>
        <dbReference type="EMBL" id="OAY36874.1"/>
    </source>
</evidence>
<evidence type="ECO:0000256" key="5">
    <source>
        <dbReference type="ARBA" id="ARBA00023242"/>
    </source>
</evidence>
<dbReference type="OrthoDB" id="1435582at2759"/>
<dbReference type="GO" id="GO:0003677">
    <property type="term" value="F:DNA binding"/>
    <property type="evidence" value="ECO:0007669"/>
    <property type="project" value="UniProtKB-KW"/>
</dbReference>
<feature type="compositionally biased region" description="Basic and acidic residues" evidence="6">
    <location>
        <begin position="156"/>
        <end position="198"/>
    </location>
</feature>
<dbReference type="EMBL" id="CM004397">
    <property type="protein sequence ID" value="OAY36875.1"/>
    <property type="molecule type" value="Genomic_DNA"/>
</dbReference>
<dbReference type="STRING" id="3983.A0A251K8M7"/>
<evidence type="ECO:0000259" key="7">
    <source>
        <dbReference type="PROSITE" id="PS50982"/>
    </source>
</evidence>
<dbReference type="PANTHER" id="PTHR33729:SF12">
    <property type="entry name" value="MBD DOMAIN-CONTAINING PROTEIN"/>
    <property type="match status" value="1"/>
</dbReference>
<feature type="compositionally biased region" description="Polar residues" evidence="6">
    <location>
        <begin position="203"/>
        <end position="216"/>
    </location>
</feature>
<comment type="subcellular location">
    <subcellularLocation>
        <location evidence="1">Nucleus</location>
    </subcellularLocation>
</comment>
<feature type="region of interest" description="Disordered" evidence="6">
    <location>
        <begin position="53"/>
        <end position="288"/>
    </location>
</feature>
<feature type="compositionally biased region" description="Polar residues" evidence="6">
    <location>
        <begin position="309"/>
        <end position="319"/>
    </location>
</feature>
<protein>
    <recommendedName>
        <fullName evidence="7">MBD domain-containing protein</fullName>
    </recommendedName>
</protein>